<dbReference type="Proteomes" id="UP001265746">
    <property type="component" value="Unassembled WGS sequence"/>
</dbReference>
<feature type="signal peptide" evidence="4">
    <location>
        <begin position="1"/>
        <end position="18"/>
    </location>
</feature>
<dbReference type="Pfam" id="PF07061">
    <property type="entry name" value="Swi5"/>
    <property type="match status" value="1"/>
</dbReference>
<proteinExistence type="inferred from homology"/>
<dbReference type="PANTHER" id="PTHR28529">
    <property type="entry name" value="DNA REPAIR PROTEIN SWI5 HOMOLOG"/>
    <property type="match status" value="1"/>
</dbReference>
<dbReference type="GO" id="GO:0000709">
    <property type="term" value="P:meiotic joint molecule formation"/>
    <property type="evidence" value="ECO:0007669"/>
    <property type="project" value="TreeGrafter"/>
</dbReference>
<keyword evidence="2" id="KW-0227">DNA damage</keyword>
<accession>A0AAD9S9K8</accession>
<dbReference type="GO" id="GO:0034974">
    <property type="term" value="C:Swi5-Swi2 complex"/>
    <property type="evidence" value="ECO:0007669"/>
    <property type="project" value="TreeGrafter"/>
</dbReference>
<dbReference type="GO" id="GO:0032798">
    <property type="term" value="C:Swi5-Sfr1 complex"/>
    <property type="evidence" value="ECO:0007669"/>
    <property type="project" value="TreeGrafter"/>
</dbReference>
<dbReference type="AlphaFoldDB" id="A0AAD9S9K8"/>
<feature type="chain" id="PRO_5042011021" evidence="4">
    <location>
        <begin position="19"/>
        <end position="105"/>
    </location>
</feature>
<evidence type="ECO:0000256" key="1">
    <source>
        <dbReference type="ARBA" id="ARBA00008060"/>
    </source>
</evidence>
<protein>
    <submittedName>
        <fullName evidence="5">Uncharacterized protein</fullName>
    </submittedName>
</protein>
<dbReference type="PANTHER" id="PTHR28529:SF2">
    <property type="entry name" value="DNA REPAIR PROTEIN SWI5 HOMOLOG"/>
    <property type="match status" value="1"/>
</dbReference>
<dbReference type="GO" id="GO:0010772">
    <property type="term" value="P:meiotic DNA recombinase assembly involved in reciprocal meiotic recombination"/>
    <property type="evidence" value="ECO:0007669"/>
    <property type="project" value="TreeGrafter"/>
</dbReference>
<reference evidence="5" key="1">
    <citation type="submission" date="2023-06" db="EMBL/GenBank/DDBJ databases">
        <authorList>
            <person name="Noh H."/>
        </authorList>
    </citation>
    <scope>NUCLEOTIDE SEQUENCE</scope>
    <source>
        <strain evidence="5">DUCC20226</strain>
    </source>
</reference>
<evidence type="ECO:0000313" key="6">
    <source>
        <dbReference type="Proteomes" id="UP001265746"/>
    </source>
</evidence>
<evidence type="ECO:0000256" key="4">
    <source>
        <dbReference type="SAM" id="SignalP"/>
    </source>
</evidence>
<keyword evidence="4" id="KW-0732">Signal</keyword>
<keyword evidence="3" id="KW-0234">DNA repair</keyword>
<dbReference type="EMBL" id="JAUJFL010000005">
    <property type="protein sequence ID" value="KAK2602127.1"/>
    <property type="molecule type" value="Genomic_DNA"/>
</dbReference>
<sequence length="105" mass="11978">MIVLRCLFAALTMPRARSLTIQCRTMRDMRDHCMLVIQKRKELGEAQKSLKQPAETTVNEHIKLLRQYNKIKDVGQQLIGLNADNRGVPVGSLYKDDHYGVGPKD</sequence>
<name>A0AAD9S9K8_PHOAM</name>
<keyword evidence="6" id="KW-1185">Reference proteome</keyword>
<comment type="similarity">
    <text evidence="1">Belongs to the SWI5/SAE3 family.</text>
</comment>
<gene>
    <name evidence="5" type="ORF">N8I77_008685</name>
</gene>
<evidence type="ECO:0000256" key="3">
    <source>
        <dbReference type="ARBA" id="ARBA00023204"/>
    </source>
</evidence>
<comment type="caution">
    <text evidence="5">The sequence shown here is derived from an EMBL/GenBank/DDBJ whole genome shotgun (WGS) entry which is preliminary data.</text>
</comment>
<dbReference type="Gene3D" id="1.20.5.170">
    <property type="match status" value="1"/>
</dbReference>
<organism evidence="5 6">
    <name type="scientific">Phomopsis amygdali</name>
    <name type="common">Fusicoccum amygdali</name>
    <dbReference type="NCBI Taxonomy" id="1214568"/>
    <lineage>
        <taxon>Eukaryota</taxon>
        <taxon>Fungi</taxon>
        <taxon>Dikarya</taxon>
        <taxon>Ascomycota</taxon>
        <taxon>Pezizomycotina</taxon>
        <taxon>Sordariomycetes</taxon>
        <taxon>Sordariomycetidae</taxon>
        <taxon>Diaporthales</taxon>
        <taxon>Diaporthaceae</taxon>
        <taxon>Diaporthe</taxon>
    </lineage>
</organism>
<evidence type="ECO:0000256" key="2">
    <source>
        <dbReference type="ARBA" id="ARBA00022763"/>
    </source>
</evidence>
<evidence type="ECO:0000313" key="5">
    <source>
        <dbReference type="EMBL" id="KAK2602127.1"/>
    </source>
</evidence>
<dbReference type="InterPro" id="IPR010760">
    <property type="entry name" value="DNA-repair_Swi5"/>
</dbReference>